<sequence length="383" mass="42626">MAPKRGGVMTIASAVEAMGPERVSFAAQSFLARFDIDVNLNFLQCVWEVLWYTLAGTVSGYAVFHRNARSVGMSASTKRREVGYPEIGGFAAGVTVLGSALSFLLVFRLSWAFSRWWEARGMWGEMLTHLRRICMLLLSTGYAGDFVLEGVACAQIFVFAVVDELSRGGTTVDDLRDKLSPEVLEVLGDDRLEMFVGMGTERVAVAHSWICKSVNVAYDSGLLRPAEHIEAHRHIGDLLMPFYGMQKVKTTPTPDAIIILVRILKISYVILIYPQFMAYAFVMKLSDDQVQIKALRRSGFYTCFYVVLVALGIIYFCVLHVIARQLDDPFGNDETDFPLDDWGLAFAKEIQRHTETAFGAQVHSEYLAHARGIDAIIPQPAAT</sequence>
<evidence type="ECO:0000313" key="10">
    <source>
        <dbReference type="Proteomes" id="UP001230188"/>
    </source>
</evidence>
<comment type="subcellular location">
    <subcellularLocation>
        <location evidence="1">Cell membrane</location>
        <topology evidence="1">Multi-pass membrane protein</topology>
    </subcellularLocation>
</comment>
<dbReference type="AlphaFoldDB" id="A0AAD7UNI2"/>
<organism evidence="9 10">
    <name type="scientific">Chrysophaeum taylorii</name>
    <dbReference type="NCBI Taxonomy" id="2483200"/>
    <lineage>
        <taxon>Eukaryota</taxon>
        <taxon>Sar</taxon>
        <taxon>Stramenopiles</taxon>
        <taxon>Ochrophyta</taxon>
        <taxon>Pelagophyceae</taxon>
        <taxon>Pelagomonadales</taxon>
        <taxon>Pelagomonadaceae</taxon>
        <taxon>Chrysophaeum</taxon>
    </lineage>
</organism>
<evidence type="ECO:0000256" key="7">
    <source>
        <dbReference type="ARBA" id="ARBA00023136"/>
    </source>
</evidence>
<keyword evidence="3" id="KW-1003">Cell membrane</keyword>
<feature type="transmembrane region" description="Helical" evidence="8">
    <location>
        <begin position="256"/>
        <end position="282"/>
    </location>
</feature>
<gene>
    <name evidence="9" type="ORF">CTAYLR_005147</name>
</gene>
<evidence type="ECO:0000256" key="3">
    <source>
        <dbReference type="ARBA" id="ARBA00022475"/>
    </source>
</evidence>
<dbReference type="EMBL" id="JAQMWT010000074">
    <property type="protein sequence ID" value="KAJ8611468.1"/>
    <property type="molecule type" value="Genomic_DNA"/>
</dbReference>
<keyword evidence="10" id="KW-1185">Reference proteome</keyword>
<evidence type="ECO:0000256" key="6">
    <source>
        <dbReference type="ARBA" id="ARBA00023065"/>
    </source>
</evidence>
<reference evidence="9" key="1">
    <citation type="submission" date="2023-01" db="EMBL/GenBank/DDBJ databases">
        <title>Metagenome sequencing of chrysophaentin producing Chrysophaeum taylorii.</title>
        <authorList>
            <person name="Davison J."/>
            <person name="Bewley C."/>
        </authorList>
    </citation>
    <scope>NUCLEOTIDE SEQUENCE</scope>
    <source>
        <strain evidence="9">NIES-1699</strain>
    </source>
</reference>
<evidence type="ECO:0000256" key="5">
    <source>
        <dbReference type="ARBA" id="ARBA00022989"/>
    </source>
</evidence>
<dbReference type="Proteomes" id="UP001230188">
    <property type="component" value="Unassembled WGS sequence"/>
</dbReference>
<feature type="transmembrane region" description="Helical" evidence="8">
    <location>
        <begin position="303"/>
        <end position="323"/>
    </location>
</feature>
<dbReference type="Pfam" id="PF25539">
    <property type="entry name" value="Bestrophin_2"/>
    <property type="match status" value="1"/>
</dbReference>
<protein>
    <submittedName>
        <fullName evidence="9">Uncharacterized protein</fullName>
    </submittedName>
</protein>
<dbReference type="InterPro" id="IPR044669">
    <property type="entry name" value="YneE/VCCN1/2-like"/>
</dbReference>
<dbReference type="GO" id="GO:0005254">
    <property type="term" value="F:chloride channel activity"/>
    <property type="evidence" value="ECO:0007669"/>
    <property type="project" value="InterPro"/>
</dbReference>
<dbReference type="PANTHER" id="PTHR33281">
    <property type="entry name" value="UPF0187 PROTEIN YNEE"/>
    <property type="match status" value="1"/>
</dbReference>
<evidence type="ECO:0000313" key="9">
    <source>
        <dbReference type="EMBL" id="KAJ8611468.1"/>
    </source>
</evidence>
<accession>A0AAD7UNI2</accession>
<evidence type="ECO:0000256" key="2">
    <source>
        <dbReference type="ARBA" id="ARBA00022448"/>
    </source>
</evidence>
<evidence type="ECO:0000256" key="1">
    <source>
        <dbReference type="ARBA" id="ARBA00004651"/>
    </source>
</evidence>
<evidence type="ECO:0000256" key="4">
    <source>
        <dbReference type="ARBA" id="ARBA00022692"/>
    </source>
</evidence>
<keyword evidence="2" id="KW-0813">Transport</keyword>
<comment type="caution">
    <text evidence="9">The sequence shown here is derived from an EMBL/GenBank/DDBJ whole genome shotgun (WGS) entry which is preliminary data.</text>
</comment>
<keyword evidence="7 8" id="KW-0472">Membrane</keyword>
<dbReference type="GO" id="GO:0005886">
    <property type="term" value="C:plasma membrane"/>
    <property type="evidence" value="ECO:0007669"/>
    <property type="project" value="UniProtKB-SubCell"/>
</dbReference>
<dbReference type="PANTHER" id="PTHR33281:SF19">
    <property type="entry name" value="VOLTAGE-DEPENDENT ANION CHANNEL-FORMING PROTEIN YNEE"/>
    <property type="match status" value="1"/>
</dbReference>
<feature type="transmembrane region" description="Helical" evidence="8">
    <location>
        <begin position="87"/>
        <end position="113"/>
    </location>
</feature>
<keyword evidence="4 8" id="KW-0812">Transmembrane</keyword>
<proteinExistence type="predicted"/>
<evidence type="ECO:0000256" key="8">
    <source>
        <dbReference type="SAM" id="Phobius"/>
    </source>
</evidence>
<keyword evidence="5 8" id="KW-1133">Transmembrane helix</keyword>
<keyword evidence="6" id="KW-0406">Ion transport</keyword>
<name>A0AAD7UNI2_9STRA</name>